<dbReference type="STRING" id="1619313.EM595_0217"/>
<name>A0A0U5L0T8_9GAMM</name>
<dbReference type="EMBL" id="LN907827">
    <property type="protein sequence ID" value="CUU22454.1"/>
    <property type="molecule type" value="Genomic_DNA"/>
</dbReference>
<evidence type="ECO:0000256" key="6">
    <source>
        <dbReference type="ARBA" id="ARBA00068558"/>
    </source>
</evidence>
<accession>A0A0U5L0T8</accession>
<evidence type="ECO:0000256" key="1">
    <source>
        <dbReference type="ARBA" id="ARBA00004684"/>
    </source>
</evidence>
<gene>
    <name evidence="7" type="primary">crtB</name>
    <name evidence="7" type="ORF">EM595_0217</name>
</gene>
<dbReference type="FunFam" id="1.10.600.10:FF:000020">
    <property type="entry name" value="Phytoene synthase"/>
    <property type="match status" value="1"/>
</dbReference>
<evidence type="ECO:0000256" key="2">
    <source>
        <dbReference type="ARBA" id="ARBA00006251"/>
    </source>
</evidence>
<evidence type="ECO:0000313" key="7">
    <source>
        <dbReference type="EMBL" id="CUU22454.1"/>
    </source>
</evidence>
<dbReference type="InterPro" id="IPR044843">
    <property type="entry name" value="Trans_IPPS_bact-type"/>
</dbReference>
<dbReference type="AlphaFoldDB" id="A0A0U5L0T8"/>
<comment type="similarity">
    <text evidence="2">Belongs to the phytoene/squalene synthase family.</text>
</comment>
<protein>
    <recommendedName>
        <fullName evidence="6">15-cis-phytoene synthase</fullName>
    </recommendedName>
</protein>
<dbReference type="NCBIfam" id="NF042419">
    <property type="entry name" value="Phyto_syn_CrtB"/>
    <property type="match status" value="1"/>
</dbReference>
<sequence length="308" mass="33687">MNQPLLNHATQTMAAGSKSFATASKLFDASTRRSALMLYAWCRHCDDVIDGQELGFAAPVVSISDAEQRLAKLQSQTRQAYAGAPMDEPAFAAFQEVVLAHDIPQQQAFDHLEGYAMDVRDEAYLNFDDTLRYCYHVAGVVGLMMARVMGVRDEAVLDRACDLGLAFQLTNIARDIVEDAQAGRCYLPADWLAEEGLTPATLADEANRPALARLATRLINAAEPYYDSARAGLPGLPLRCAWAIATARGVYREIGIKVQRAGSDAWQRRQGTSKMEKLGLLISGAGMAVTSRVRSPTPRPAGLWQRPR</sequence>
<dbReference type="PATRIC" id="fig|1619313.3.peg.223"/>
<dbReference type="Gene3D" id="1.10.600.10">
    <property type="entry name" value="Farnesyl Diphosphate Synthase"/>
    <property type="match status" value="1"/>
</dbReference>
<evidence type="ECO:0000256" key="5">
    <source>
        <dbReference type="ARBA" id="ARBA00053028"/>
    </source>
</evidence>
<dbReference type="InterPro" id="IPR019845">
    <property type="entry name" value="Squalene/phytoene_synthase_CS"/>
</dbReference>
<keyword evidence="8" id="KW-1185">Reference proteome</keyword>
<proteinExistence type="inferred from homology"/>
<organism evidence="7 8">
    <name type="scientific">Duffyella gerundensis</name>
    <dbReference type="NCBI Taxonomy" id="1619313"/>
    <lineage>
        <taxon>Bacteria</taxon>
        <taxon>Pseudomonadati</taxon>
        <taxon>Pseudomonadota</taxon>
        <taxon>Gammaproteobacteria</taxon>
        <taxon>Enterobacterales</taxon>
        <taxon>Erwiniaceae</taxon>
        <taxon>Duffyella</taxon>
    </lineage>
</organism>
<keyword evidence="3 7" id="KW-0808">Transferase</keyword>
<dbReference type="GO" id="GO:0004311">
    <property type="term" value="F:geranylgeranyl diphosphate synthase activity"/>
    <property type="evidence" value="ECO:0007669"/>
    <property type="project" value="InterPro"/>
</dbReference>
<dbReference type="SFLD" id="SFLDS00005">
    <property type="entry name" value="Isoprenoid_Synthase_Type_I"/>
    <property type="match status" value="1"/>
</dbReference>
<dbReference type="Proteomes" id="UP000059419">
    <property type="component" value="Chromosome 1"/>
</dbReference>
<dbReference type="InterPro" id="IPR002060">
    <property type="entry name" value="Squ/phyt_synthse"/>
</dbReference>
<dbReference type="InterPro" id="IPR053452">
    <property type="entry name" value="Phytoene_synthase-rel"/>
</dbReference>
<evidence type="ECO:0000256" key="4">
    <source>
        <dbReference type="ARBA" id="ARBA00022746"/>
    </source>
</evidence>
<dbReference type="PROSITE" id="PS01044">
    <property type="entry name" value="SQUALEN_PHYTOEN_SYN_1"/>
    <property type="match status" value="1"/>
</dbReference>
<dbReference type="GO" id="GO:0051996">
    <property type="term" value="F:squalene synthase [NAD(P)H] activity"/>
    <property type="evidence" value="ECO:0007669"/>
    <property type="project" value="InterPro"/>
</dbReference>
<dbReference type="SUPFAM" id="SSF48576">
    <property type="entry name" value="Terpenoid synthases"/>
    <property type="match status" value="1"/>
</dbReference>
<dbReference type="PROSITE" id="PS01045">
    <property type="entry name" value="SQUALEN_PHYTOEN_SYN_2"/>
    <property type="match status" value="1"/>
</dbReference>
<comment type="cofactor">
    <cofactor evidence="5">
        <name>ATP</name>
        <dbReference type="ChEBI" id="CHEBI:30616"/>
    </cofactor>
</comment>
<dbReference type="SFLD" id="SFLDG01212">
    <property type="entry name" value="Phytoene_synthase_like"/>
    <property type="match status" value="1"/>
</dbReference>
<dbReference type="InterPro" id="IPR033904">
    <property type="entry name" value="Trans_IPPS_HH"/>
</dbReference>
<dbReference type="PANTHER" id="PTHR31480">
    <property type="entry name" value="BIFUNCTIONAL LYCOPENE CYCLASE/PHYTOENE SYNTHASE"/>
    <property type="match status" value="1"/>
</dbReference>
<dbReference type="SFLD" id="SFLDG01018">
    <property type="entry name" value="Squalene/Phytoene_Synthase_Lik"/>
    <property type="match status" value="1"/>
</dbReference>
<evidence type="ECO:0000256" key="3">
    <source>
        <dbReference type="ARBA" id="ARBA00022679"/>
    </source>
</evidence>
<comment type="pathway">
    <text evidence="1">Carotenoid biosynthesis; phytoene biosynthesis.</text>
</comment>
<dbReference type="GO" id="GO:0016117">
    <property type="term" value="P:carotenoid biosynthetic process"/>
    <property type="evidence" value="ECO:0007669"/>
    <property type="project" value="UniProtKB-KW"/>
</dbReference>
<dbReference type="Pfam" id="PF00494">
    <property type="entry name" value="SQS_PSY"/>
    <property type="match status" value="1"/>
</dbReference>
<dbReference type="InterPro" id="IPR008949">
    <property type="entry name" value="Isoprenoid_synthase_dom_sf"/>
</dbReference>
<keyword evidence="4" id="KW-0125">Carotenoid biosynthesis</keyword>
<dbReference type="OrthoDB" id="9807580at2"/>
<dbReference type="RefSeq" id="WP_067426982.1">
    <property type="nucleotide sequence ID" value="NZ_LN907827.1"/>
</dbReference>
<evidence type="ECO:0000313" key="8">
    <source>
        <dbReference type="Proteomes" id="UP000059419"/>
    </source>
</evidence>
<dbReference type="KEGG" id="ege:EM595_0217"/>
<reference evidence="8" key="1">
    <citation type="submission" date="2015-11" db="EMBL/GenBank/DDBJ databases">
        <authorList>
            <person name="Blom J."/>
        </authorList>
    </citation>
    <scope>NUCLEOTIDE SEQUENCE [LARGE SCALE GENOMIC DNA]</scope>
</reference>
<dbReference type="CDD" id="cd00683">
    <property type="entry name" value="Trans_IPPS_HH"/>
    <property type="match status" value="1"/>
</dbReference>